<name>M5PV62_DESAF</name>
<dbReference type="InterPro" id="IPR050469">
    <property type="entry name" value="Diguanylate_Cyclase"/>
</dbReference>
<evidence type="ECO:0000256" key="1">
    <source>
        <dbReference type="ARBA" id="ARBA00012528"/>
    </source>
</evidence>
<dbReference type="InterPro" id="IPR043128">
    <property type="entry name" value="Rev_trsase/Diguanyl_cyclase"/>
</dbReference>
<dbReference type="NCBIfam" id="TIGR00254">
    <property type="entry name" value="GGDEF"/>
    <property type="match status" value="1"/>
</dbReference>
<dbReference type="InterPro" id="IPR035965">
    <property type="entry name" value="PAS-like_dom_sf"/>
</dbReference>
<dbReference type="InterPro" id="IPR029787">
    <property type="entry name" value="Nucleotide_cyclase"/>
</dbReference>
<dbReference type="SUPFAM" id="SSF55073">
    <property type="entry name" value="Nucleotide cyclase"/>
    <property type="match status" value="1"/>
</dbReference>
<evidence type="ECO:0000256" key="2">
    <source>
        <dbReference type="ARBA" id="ARBA00034247"/>
    </source>
</evidence>
<dbReference type="SUPFAM" id="SSF52172">
    <property type="entry name" value="CheY-like"/>
    <property type="match status" value="1"/>
</dbReference>
<dbReference type="PROSITE" id="PS50887">
    <property type="entry name" value="GGDEF"/>
    <property type="match status" value="1"/>
</dbReference>
<dbReference type="GO" id="GO:0000160">
    <property type="term" value="P:phosphorelay signal transduction system"/>
    <property type="evidence" value="ECO:0007669"/>
    <property type="project" value="InterPro"/>
</dbReference>
<keyword evidence="3" id="KW-0597">Phosphoprotein</keyword>
<dbReference type="OrthoDB" id="9812260at2"/>
<dbReference type="InterPro" id="IPR001789">
    <property type="entry name" value="Sig_transdc_resp-reg_receiver"/>
</dbReference>
<dbReference type="GO" id="GO:0043709">
    <property type="term" value="P:cell adhesion involved in single-species biofilm formation"/>
    <property type="evidence" value="ECO:0007669"/>
    <property type="project" value="TreeGrafter"/>
</dbReference>
<protein>
    <recommendedName>
        <fullName evidence="1">diguanylate cyclase</fullName>
        <ecNumber evidence="1">2.7.7.65</ecNumber>
    </recommendedName>
</protein>
<evidence type="ECO:0000256" key="3">
    <source>
        <dbReference type="PROSITE-ProRule" id="PRU00169"/>
    </source>
</evidence>
<dbReference type="GO" id="GO:1902201">
    <property type="term" value="P:negative regulation of bacterial-type flagellum-dependent cell motility"/>
    <property type="evidence" value="ECO:0007669"/>
    <property type="project" value="TreeGrafter"/>
</dbReference>
<dbReference type="InterPro" id="IPR000160">
    <property type="entry name" value="GGDEF_dom"/>
</dbReference>
<evidence type="ECO:0000313" key="7">
    <source>
        <dbReference type="Proteomes" id="UP000011922"/>
    </source>
</evidence>
<accession>M5PV62</accession>
<comment type="caution">
    <text evidence="6">The sequence shown here is derived from an EMBL/GenBank/DDBJ whole genome shotgun (WGS) entry which is preliminary data.</text>
</comment>
<dbReference type="GO" id="GO:0005886">
    <property type="term" value="C:plasma membrane"/>
    <property type="evidence" value="ECO:0007669"/>
    <property type="project" value="TreeGrafter"/>
</dbReference>
<proteinExistence type="predicted"/>
<feature type="domain" description="Response regulatory" evidence="4">
    <location>
        <begin position="14"/>
        <end position="128"/>
    </location>
</feature>
<dbReference type="InterPro" id="IPR011006">
    <property type="entry name" value="CheY-like_superfamily"/>
</dbReference>
<dbReference type="PATRIC" id="fig|1262666.3.peg.1068"/>
<dbReference type="Gene3D" id="3.30.70.270">
    <property type="match status" value="1"/>
</dbReference>
<feature type="domain" description="GGDEF" evidence="5">
    <location>
        <begin position="300"/>
        <end position="427"/>
    </location>
</feature>
<dbReference type="EMBL" id="AOSV01000007">
    <property type="protein sequence ID" value="EMG38227.1"/>
    <property type="molecule type" value="Genomic_DNA"/>
</dbReference>
<dbReference type="SMART" id="SM00448">
    <property type="entry name" value="REC"/>
    <property type="match status" value="1"/>
</dbReference>
<evidence type="ECO:0000259" key="4">
    <source>
        <dbReference type="PROSITE" id="PS50110"/>
    </source>
</evidence>
<dbReference type="CDD" id="cd01949">
    <property type="entry name" value="GGDEF"/>
    <property type="match status" value="1"/>
</dbReference>
<dbReference type="PANTHER" id="PTHR45138">
    <property type="entry name" value="REGULATORY COMPONENTS OF SENSORY TRANSDUCTION SYSTEM"/>
    <property type="match status" value="1"/>
</dbReference>
<dbReference type="SUPFAM" id="SSF55785">
    <property type="entry name" value="PYP-like sensor domain (PAS domain)"/>
    <property type="match status" value="1"/>
</dbReference>
<dbReference type="Proteomes" id="UP000011922">
    <property type="component" value="Unassembled WGS sequence"/>
</dbReference>
<dbReference type="GO" id="GO:0052621">
    <property type="term" value="F:diguanylate cyclase activity"/>
    <property type="evidence" value="ECO:0007669"/>
    <property type="project" value="UniProtKB-EC"/>
</dbReference>
<dbReference type="CDD" id="cd17536">
    <property type="entry name" value="REC_YesN-like"/>
    <property type="match status" value="1"/>
</dbReference>
<organism evidence="6 7">
    <name type="scientific">Desulfocurvibacter africanus PCS</name>
    <dbReference type="NCBI Taxonomy" id="1262666"/>
    <lineage>
        <taxon>Bacteria</taxon>
        <taxon>Pseudomonadati</taxon>
        <taxon>Thermodesulfobacteriota</taxon>
        <taxon>Desulfovibrionia</taxon>
        <taxon>Desulfovibrionales</taxon>
        <taxon>Desulfovibrionaceae</taxon>
        <taxon>Desulfocurvibacter</taxon>
    </lineage>
</organism>
<dbReference type="EC" id="2.7.7.65" evidence="1"/>
<dbReference type="Gene3D" id="3.40.50.2300">
    <property type="match status" value="1"/>
</dbReference>
<dbReference type="SMART" id="SM00267">
    <property type="entry name" value="GGDEF"/>
    <property type="match status" value="1"/>
</dbReference>
<evidence type="ECO:0000313" key="6">
    <source>
        <dbReference type="EMBL" id="EMG38227.1"/>
    </source>
</evidence>
<comment type="catalytic activity">
    <reaction evidence="2">
        <text>2 GTP = 3',3'-c-di-GMP + 2 diphosphate</text>
        <dbReference type="Rhea" id="RHEA:24898"/>
        <dbReference type="ChEBI" id="CHEBI:33019"/>
        <dbReference type="ChEBI" id="CHEBI:37565"/>
        <dbReference type="ChEBI" id="CHEBI:58805"/>
        <dbReference type="EC" id="2.7.7.65"/>
    </reaction>
</comment>
<dbReference type="Pfam" id="PF00990">
    <property type="entry name" value="GGDEF"/>
    <property type="match status" value="1"/>
</dbReference>
<dbReference type="Gene3D" id="3.30.450.20">
    <property type="entry name" value="PAS domain"/>
    <property type="match status" value="1"/>
</dbReference>
<dbReference type="Pfam" id="PF00072">
    <property type="entry name" value="Response_reg"/>
    <property type="match status" value="1"/>
</dbReference>
<dbReference type="PROSITE" id="PS50110">
    <property type="entry name" value="RESPONSE_REGULATORY"/>
    <property type="match status" value="1"/>
</dbReference>
<sequence length="427" mass="48337">MQCLELKEFLARQAVLYVEDDAIIQFSVSTLLDKVIGRLYTASDGQEGLDIFLEKRPDIVITDIRVPGMTGLEMVEAIRERDKDVPIIVTTAYNETDNLLRAIELGIDKYVVKPIERGQLLQCVERCAEGLRQRRQVEEANRYNRFLLDINPNFMVTFESGRIEYVNKTFLEFIGFGSMEELLRSGRQLHEWMLSVDDVQDPEALEGWQDLVIRGHDRDVLVTFRSGDSDVESRAFLATSNRLPDSPKYVLCFTDVTRLESEKRGLIYKASTDHLTGAMNRMSFQEFLSEEMNRATRYGTPLSVAMFDIDDFKRINDELGHDAGDRVLVELVKLVEANIRELDRLARWGGEEFMLLAPGCGPEEMAKLGEKLRALIESGRPGGVGRVTCSFGVSDFAPGDTGADLLRRADEALYLAKRRGKNTVTTL</sequence>
<dbReference type="PANTHER" id="PTHR45138:SF9">
    <property type="entry name" value="DIGUANYLATE CYCLASE DGCM-RELATED"/>
    <property type="match status" value="1"/>
</dbReference>
<dbReference type="AlphaFoldDB" id="M5PV62"/>
<evidence type="ECO:0000259" key="5">
    <source>
        <dbReference type="PROSITE" id="PS50887"/>
    </source>
</evidence>
<dbReference type="RefSeq" id="WP_005984736.1">
    <property type="nucleotide sequence ID" value="NZ_AOSV01000007.1"/>
</dbReference>
<reference evidence="6 7" key="1">
    <citation type="journal article" date="2013" name="Genome Announc.">
        <title>Draft Genome Sequence for Desulfovibrio africanus Strain PCS.</title>
        <authorList>
            <person name="Brown S.D."/>
            <person name="Utturkar S.M."/>
            <person name="Arkin A.P."/>
            <person name="Deutschbauer A.M."/>
            <person name="Elias D.A."/>
            <person name="Hazen T.C."/>
            <person name="Chakraborty R."/>
        </authorList>
    </citation>
    <scope>NUCLEOTIDE SEQUENCE [LARGE SCALE GENOMIC DNA]</scope>
    <source>
        <strain evidence="6 7">PCS</strain>
    </source>
</reference>
<feature type="modified residue" description="4-aspartylphosphate" evidence="3">
    <location>
        <position position="63"/>
    </location>
</feature>
<dbReference type="FunFam" id="3.30.70.270:FF:000001">
    <property type="entry name" value="Diguanylate cyclase domain protein"/>
    <property type="match status" value="1"/>
</dbReference>
<gene>
    <name evidence="6" type="ORF">PCS_01053</name>
</gene>